<dbReference type="SUPFAM" id="SSF144091">
    <property type="entry name" value="Rhomboid-like"/>
    <property type="match status" value="1"/>
</dbReference>
<feature type="transmembrane region" description="Helical" evidence="5">
    <location>
        <begin position="121"/>
        <end position="140"/>
    </location>
</feature>
<organism evidence="7 9">
    <name type="scientific">Halobacterium salinarum (strain ATCC 33171 / DSM 3754 / JCM 8978 / NBRC 102687 / NCIMB 764 / 91-R6)</name>
    <dbReference type="NCBI Taxonomy" id="2597657"/>
    <lineage>
        <taxon>Archaea</taxon>
        <taxon>Methanobacteriati</taxon>
        <taxon>Methanobacteriota</taxon>
        <taxon>Stenosarchaea group</taxon>
        <taxon>Halobacteria</taxon>
        <taxon>Halobacteriales</taxon>
        <taxon>Halobacteriaceae</taxon>
        <taxon>Halobacterium</taxon>
    </lineage>
</organism>
<dbReference type="InterPro" id="IPR022764">
    <property type="entry name" value="Peptidase_S54_rhomboid_dom"/>
</dbReference>
<evidence type="ECO:0000313" key="7">
    <source>
        <dbReference type="EMBL" id="QCC44722.1"/>
    </source>
</evidence>
<dbReference type="EMBL" id="CP038631">
    <property type="protein sequence ID" value="QCC44722.1"/>
    <property type="molecule type" value="Genomic_DNA"/>
</dbReference>
<feature type="transmembrane region" description="Helical" evidence="5">
    <location>
        <begin position="223"/>
        <end position="252"/>
    </location>
</feature>
<comment type="subcellular location">
    <subcellularLocation>
        <location evidence="1">Membrane</location>
        <topology evidence="1">Multi-pass membrane protein</topology>
    </subcellularLocation>
</comment>
<keyword evidence="3 5" id="KW-1133">Transmembrane helix</keyword>
<feature type="transmembrane region" description="Helical" evidence="5">
    <location>
        <begin position="152"/>
        <end position="170"/>
    </location>
</feature>
<dbReference type="Proteomes" id="UP000296216">
    <property type="component" value="Chromosome"/>
</dbReference>
<dbReference type="GO" id="GO:0016020">
    <property type="term" value="C:membrane"/>
    <property type="evidence" value="ECO:0007669"/>
    <property type="project" value="UniProtKB-SubCell"/>
</dbReference>
<evidence type="ECO:0000313" key="8">
    <source>
        <dbReference type="EMBL" id="TYO75475.1"/>
    </source>
</evidence>
<reference evidence="7 9" key="1">
    <citation type="journal article" date="2019" name="Microbiol. Resour. Announc.">
        <title>The Genome Sequence of the Halobacterium salinarum Type Strain Is Closely Related to That of Laboratory Strains NRC-1 and R1.</title>
        <authorList>
            <person name="Pfeiffer F."/>
            <person name="Marchfelder A."/>
            <person name="Habermann B."/>
            <person name="Dyall-Smith M.L."/>
        </authorList>
    </citation>
    <scope>NUCLEOTIDE SEQUENCE [LARGE SCALE GENOMIC DNA]</scope>
    <source>
        <strain evidence="7">91-R6</strain>
        <strain evidence="9">ATCC 33171 / DSM 3754 / JCM 8978 / NBRC 102687 / NCIMB 764 / 91-R6</strain>
    </source>
</reference>
<keyword evidence="7" id="KW-0645">Protease</keyword>
<dbReference type="Gene3D" id="1.20.1540.10">
    <property type="entry name" value="Rhomboid-like"/>
    <property type="match status" value="1"/>
</dbReference>
<evidence type="ECO:0000313" key="9">
    <source>
        <dbReference type="Proteomes" id="UP000296216"/>
    </source>
</evidence>
<feature type="transmembrane region" description="Helical" evidence="5">
    <location>
        <begin position="308"/>
        <end position="328"/>
    </location>
</feature>
<reference evidence="7" key="3">
    <citation type="journal article" name="MicrobiologyOpen">
        <title>Whole-genome comparison between the type strain of Halobacterium salinarum (DSM 3754(T)) and the laboratory strains R1 and NRC-1.</title>
        <authorList>
            <person name="Pfeiffer F."/>
            <person name="Losensky G."/>
            <person name="Marchfelder A."/>
            <person name="Habermann B."/>
            <person name="Dyall-Smith M."/>
        </authorList>
    </citation>
    <scope>NUCLEOTIDE SEQUENCE</scope>
    <source>
        <strain evidence="7">91-R6</strain>
    </source>
</reference>
<feature type="transmembrane region" description="Helical" evidence="5">
    <location>
        <begin position="377"/>
        <end position="398"/>
    </location>
</feature>
<keyword evidence="2 5" id="KW-0812">Transmembrane</keyword>
<evidence type="ECO:0000256" key="5">
    <source>
        <dbReference type="SAM" id="Phobius"/>
    </source>
</evidence>
<keyword evidence="4 5" id="KW-0472">Membrane</keyword>
<feature type="transmembrane region" description="Helical" evidence="5">
    <location>
        <begin position="334"/>
        <end position="356"/>
    </location>
</feature>
<dbReference type="Proteomes" id="UP000323075">
    <property type="component" value="Unassembled WGS sequence"/>
</dbReference>
<dbReference type="AlphaFoldDB" id="A0A4D6GWC6"/>
<reference evidence="8 10" key="2">
    <citation type="submission" date="2019-07" db="EMBL/GenBank/DDBJ databases">
        <title>Genomic Encyclopedia of Archaeal and Bacterial Type Strains, Phase II (KMG-II): from individual species to whole genera.</title>
        <authorList>
            <person name="Goeker M."/>
        </authorList>
    </citation>
    <scope>NUCLEOTIDE SEQUENCE [LARGE SCALE GENOMIC DNA]</scope>
    <source>
        <strain evidence="8 10">DSM 3754</strain>
    </source>
</reference>
<dbReference type="GO" id="GO:0004252">
    <property type="term" value="F:serine-type endopeptidase activity"/>
    <property type="evidence" value="ECO:0007669"/>
    <property type="project" value="InterPro"/>
</dbReference>
<keyword evidence="7" id="KW-0378">Hydrolase</keyword>
<dbReference type="InterPro" id="IPR035952">
    <property type="entry name" value="Rhomboid-like_sf"/>
</dbReference>
<feature type="transmembrane region" description="Helical" evidence="5">
    <location>
        <begin position="272"/>
        <end position="296"/>
    </location>
</feature>
<protein>
    <submittedName>
        <fullName evidence="8">Membrane associated serine protease, rhomboid family</fullName>
    </submittedName>
    <submittedName>
        <fullName evidence="7">Putative rhomboid family protease</fullName>
        <ecNumber evidence="7">3.4.21.105</ecNumber>
    </submittedName>
</protein>
<feature type="transmembrane region" description="Helical" evidence="5">
    <location>
        <begin position="33"/>
        <end position="55"/>
    </location>
</feature>
<gene>
    <name evidence="8" type="ORF">APQ99_01971</name>
    <name evidence="7" type="ORF">HBSAL_05245</name>
</gene>
<dbReference type="Pfam" id="PF01694">
    <property type="entry name" value="Rhomboid"/>
    <property type="match status" value="1"/>
</dbReference>
<dbReference type="RefSeq" id="WP_010902600.1">
    <property type="nucleotide sequence ID" value="NZ_VRYN01000005.1"/>
</dbReference>
<feature type="transmembrane region" description="Helical" evidence="5">
    <location>
        <begin position="61"/>
        <end position="81"/>
    </location>
</feature>
<evidence type="ECO:0000256" key="2">
    <source>
        <dbReference type="ARBA" id="ARBA00022692"/>
    </source>
</evidence>
<name>A0A4D6GWC6_HALS9</name>
<feature type="transmembrane region" description="Helical" evidence="5">
    <location>
        <begin position="190"/>
        <end position="211"/>
    </location>
</feature>
<evidence type="ECO:0000259" key="6">
    <source>
        <dbReference type="Pfam" id="PF01694"/>
    </source>
</evidence>
<evidence type="ECO:0000256" key="1">
    <source>
        <dbReference type="ARBA" id="ARBA00004141"/>
    </source>
</evidence>
<proteinExistence type="predicted"/>
<feature type="domain" description="Peptidase S54 rhomboid" evidence="6">
    <location>
        <begin position="139"/>
        <end position="295"/>
    </location>
</feature>
<feature type="transmembrane region" description="Helical" evidence="5">
    <location>
        <begin position="6"/>
        <end position="26"/>
    </location>
</feature>
<dbReference type="EMBL" id="VRYN01000005">
    <property type="protein sequence ID" value="TYO75475.1"/>
    <property type="molecule type" value="Genomic_DNA"/>
</dbReference>
<dbReference type="GeneID" id="68693687"/>
<evidence type="ECO:0000256" key="4">
    <source>
        <dbReference type="ARBA" id="ARBA00023136"/>
    </source>
</evidence>
<sequence length="598" mass="61742">MHVPSDAAAVVALTAVGGVLAVSVVPRFRRARWLAGAAVSGVLAGLVVAGSSGLLDLWRAVGYAAVVVLLATGTAVFTRGPGQDAVQAVRSRLLFGVPWGTLLVAGIVAGFYTLVQRGPDGTLLVVPFISWSYAYPLGVLTSPIAHANLGHVTGNLIGTLALAPVAEYAFSHYPTARGTAAFGSWRTNPYVRAGVVFPAGVLAVALLTSVFSWGAAVGFSGVVFAFAGFALLKYPLATVVAVAARDAISVFWRTLLEPVTFASASQSFGPPWWAGVAVQGHLFGFLLGALAAVAVLVHRDDHPNPARVWLGAVVIATSLSLWAVWWYGRSAEYVLFRAGGLLLVVVLAVVFAVVAGTHGGVTLPGRGGETTATARKLAAAALIIPVVTMAFVAVPVNLTTVQDANVAQSAVSVNGYEVTYAENATNKRVAAVDIPYSGAATNVSASGVIVANPDRGMWTERVGTDELAFRGDAAITVGGLNWRETVGVHREGWVATGGQPVYNVYLRPPDGGSLRPVFASANRTAAPVLDGRHVRLNADAGQFSLTVLRNETALATTGVPAANATATAGGLTFEHTAGRLLAHTGNTTVTVAHSESYD</sequence>
<dbReference type="GO" id="GO:0006508">
    <property type="term" value="P:proteolysis"/>
    <property type="evidence" value="ECO:0007669"/>
    <property type="project" value="UniProtKB-KW"/>
</dbReference>
<dbReference type="EC" id="3.4.21.105" evidence="7"/>
<feature type="transmembrane region" description="Helical" evidence="5">
    <location>
        <begin position="93"/>
        <end position="115"/>
    </location>
</feature>
<evidence type="ECO:0000256" key="3">
    <source>
        <dbReference type="ARBA" id="ARBA00022989"/>
    </source>
</evidence>
<evidence type="ECO:0000313" key="10">
    <source>
        <dbReference type="Proteomes" id="UP000323075"/>
    </source>
</evidence>
<accession>A0A4D6GWC6</accession>